<reference evidence="8" key="1">
    <citation type="journal article" date="2019" name="Int. J. Syst. Evol. Microbiol.">
        <title>The Global Catalogue of Microorganisms (GCM) 10K type strain sequencing project: providing services to taxonomists for standard genome sequencing and annotation.</title>
        <authorList>
            <consortium name="The Broad Institute Genomics Platform"/>
            <consortium name="The Broad Institute Genome Sequencing Center for Infectious Disease"/>
            <person name="Wu L."/>
            <person name="Ma J."/>
        </authorList>
    </citation>
    <scope>NUCLEOTIDE SEQUENCE [LARGE SCALE GENOMIC DNA]</scope>
    <source>
        <strain evidence="8">CGMCC 1.16305</strain>
    </source>
</reference>
<organism evidence="7 8">
    <name type="scientific">Scopulibacillus cellulosilyticus</name>
    <dbReference type="NCBI Taxonomy" id="2665665"/>
    <lineage>
        <taxon>Bacteria</taxon>
        <taxon>Bacillati</taxon>
        <taxon>Bacillota</taxon>
        <taxon>Bacilli</taxon>
        <taxon>Bacillales</taxon>
        <taxon>Sporolactobacillaceae</taxon>
        <taxon>Scopulibacillus</taxon>
    </lineage>
</organism>
<dbReference type="Pfam" id="PF13180">
    <property type="entry name" value="PDZ_2"/>
    <property type="match status" value="1"/>
</dbReference>
<dbReference type="PANTHER" id="PTHR43343:SF3">
    <property type="entry name" value="PROTEASE DO-LIKE 8, CHLOROPLASTIC"/>
    <property type="match status" value="1"/>
</dbReference>
<feature type="transmembrane region" description="Helical" evidence="5">
    <location>
        <begin position="23"/>
        <end position="46"/>
    </location>
</feature>
<keyword evidence="5" id="KW-0812">Transmembrane</keyword>
<dbReference type="InterPro" id="IPR009003">
    <property type="entry name" value="Peptidase_S1_PA"/>
</dbReference>
<keyword evidence="4" id="KW-0720">Serine protease</keyword>
<evidence type="ECO:0000256" key="5">
    <source>
        <dbReference type="SAM" id="Phobius"/>
    </source>
</evidence>
<evidence type="ECO:0000256" key="1">
    <source>
        <dbReference type="ARBA" id="ARBA00010541"/>
    </source>
</evidence>
<dbReference type="Gene3D" id="2.30.42.10">
    <property type="match status" value="1"/>
</dbReference>
<dbReference type="InterPro" id="IPR036034">
    <property type="entry name" value="PDZ_sf"/>
</dbReference>
<evidence type="ECO:0000256" key="4">
    <source>
        <dbReference type="ARBA" id="ARBA00022825"/>
    </source>
</evidence>
<name>A0ABW2Q097_9BACL</name>
<dbReference type="EMBL" id="JBHTCO010000042">
    <property type="protein sequence ID" value="MFC7395067.1"/>
    <property type="molecule type" value="Genomic_DNA"/>
</dbReference>
<dbReference type="SUPFAM" id="SSF50156">
    <property type="entry name" value="PDZ domain-like"/>
    <property type="match status" value="1"/>
</dbReference>
<dbReference type="Proteomes" id="UP001596505">
    <property type="component" value="Unassembled WGS sequence"/>
</dbReference>
<dbReference type="GO" id="GO:0008233">
    <property type="term" value="F:peptidase activity"/>
    <property type="evidence" value="ECO:0007669"/>
    <property type="project" value="UniProtKB-KW"/>
</dbReference>
<dbReference type="PRINTS" id="PR00834">
    <property type="entry name" value="PROTEASES2C"/>
</dbReference>
<comment type="similarity">
    <text evidence="1">Belongs to the peptidase S1C family.</text>
</comment>
<gene>
    <name evidence="7" type="ORF">ACFQRG_19325</name>
</gene>
<evidence type="ECO:0000256" key="2">
    <source>
        <dbReference type="ARBA" id="ARBA00022670"/>
    </source>
</evidence>
<evidence type="ECO:0000256" key="3">
    <source>
        <dbReference type="ARBA" id="ARBA00022801"/>
    </source>
</evidence>
<evidence type="ECO:0000313" key="7">
    <source>
        <dbReference type="EMBL" id="MFC7395067.1"/>
    </source>
</evidence>
<dbReference type="SUPFAM" id="SSF50494">
    <property type="entry name" value="Trypsin-like serine proteases"/>
    <property type="match status" value="1"/>
</dbReference>
<proteinExistence type="inferred from homology"/>
<dbReference type="PROSITE" id="PS50106">
    <property type="entry name" value="PDZ"/>
    <property type="match status" value="1"/>
</dbReference>
<accession>A0ABW2Q097</accession>
<dbReference type="InterPro" id="IPR001478">
    <property type="entry name" value="PDZ"/>
</dbReference>
<dbReference type="SMART" id="SM00228">
    <property type="entry name" value="PDZ"/>
    <property type="match status" value="1"/>
</dbReference>
<feature type="domain" description="PDZ" evidence="6">
    <location>
        <begin position="285"/>
        <end position="361"/>
    </location>
</feature>
<comment type="caution">
    <text evidence="7">The sequence shown here is derived from an EMBL/GenBank/DDBJ whole genome shotgun (WGS) entry which is preliminary data.</text>
</comment>
<sequence>MGFYDDEHSHSEEPRREKPRRGLWFLSGLVGAIVGVVVMLFLTPVLSNLGILPYNVNTQGQTNVTGPTTTKNVKVDVNSAVTNAVADVSPAVVGVINEQKQGQDFFSNLSDKYSEAALGSGIVYKKDNKYAYVVTNNHVVQGAGKVQVQLDNNTKVNAQILGKDALYDLAVLRIPADKVKKVAQFGDSSDLKRGEPVVAIGNPLGFSGSVTEGIVSSNNRVIPSTHGNVSYQAPVIQTDAAINPGNSGGALVNIEGQVIGINSSKISEQDVEGIGFAIPINVAKPVINQLETNGKVERAYLGLQIMDLSMMPASETQKLKVPAGVKNGLVVAQVSNGSPADKGGIEAGDVITEVNGKKITSYIDFSTYLYTKLKPGDTVNMKLYRFGKEKNVSFKLGGKVFS</sequence>
<protein>
    <submittedName>
        <fullName evidence="7">S1C family serine protease</fullName>
        <ecNumber evidence="7">3.4.21.-</ecNumber>
    </submittedName>
</protein>
<dbReference type="CDD" id="cd06781">
    <property type="entry name" value="cpPDZ_BsHtra-like"/>
    <property type="match status" value="1"/>
</dbReference>
<dbReference type="GO" id="GO:0006508">
    <property type="term" value="P:proteolysis"/>
    <property type="evidence" value="ECO:0007669"/>
    <property type="project" value="UniProtKB-KW"/>
</dbReference>
<keyword evidence="5" id="KW-1133">Transmembrane helix</keyword>
<evidence type="ECO:0000259" key="6">
    <source>
        <dbReference type="PROSITE" id="PS50106"/>
    </source>
</evidence>
<dbReference type="PANTHER" id="PTHR43343">
    <property type="entry name" value="PEPTIDASE S12"/>
    <property type="match status" value="1"/>
</dbReference>
<dbReference type="InterPro" id="IPR001940">
    <property type="entry name" value="Peptidase_S1C"/>
</dbReference>
<dbReference type="InterPro" id="IPR043504">
    <property type="entry name" value="Peptidase_S1_PA_chymotrypsin"/>
</dbReference>
<dbReference type="InterPro" id="IPR051201">
    <property type="entry name" value="Chloro_Bact_Ser_Proteases"/>
</dbReference>
<keyword evidence="5" id="KW-0472">Membrane</keyword>
<dbReference type="EC" id="3.4.21.-" evidence="7"/>
<keyword evidence="3 7" id="KW-0378">Hydrolase</keyword>
<keyword evidence="8" id="KW-1185">Reference proteome</keyword>
<dbReference type="RefSeq" id="WP_380969200.1">
    <property type="nucleotide sequence ID" value="NZ_JBHTCO010000042.1"/>
</dbReference>
<dbReference type="Pfam" id="PF13365">
    <property type="entry name" value="Trypsin_2"/>
    <property type="match status" value="1"/>
</dbReference>
<keyword evidence="2 7" id="KW-0645">Protease</keyword>
<evidence type="ECO:0000313" key="8">
    <source>
        <dbReference type="Proteomes" id="UP001596505"/>
    </source>
</evidence>
<dbReference type="Gene3D" id="2.40.10.10">
    <property type="entry name" value="Trypsin-like serine proteases"/>
    <property type="match status" value="2"/>
</dbReference>